<evidence type="ECO:0000256" key="5">
    <source>
        <dbReference type="SAM" id="SignalP"/>
    </source>
</evidence>
<evidence type="ECO:0000259" key="6">
    <source>
        <dbReference type="SMART" id="SM01114"/>
    </source>
</evidence>
<comment type="caution">
    <text evidence="7">The sequence shown here is derived from an EMBL/GenBank/DDBJ whole genome shotgun (WGS) entry which is preliminary data.</text>
</comment>
<evidence type="ECO:0000313" key="8">
    <source>
        <dbReference type="Proteomes" id="UP000796880"/>
    </source>
</evidence>
<keyword evidence="8" id="KW-1185">Reference proteome</keyword>
<dbReference type="AlphaFoldDB" id="A0A8K0HP92"/>
<accession>A0A8K0HP92</accession>
<evidence type="ECO:0000313" key="7">
    <source>
        <dbReference type="EMBL" id="KAF3455643.1"/>
    </source>
</evidence>
<gene>
    <name evidence="7" type="ORF">FNV43_RR00282</name>
</gene>
<evidence type="ECO:0000256" key="4">
    <source>
        <dbReference type="SAM" id="MobiDB-lite"/>
    </source>
</evidence>
<dbReference type="Proteomes" id="UP000796880">
    <property type="component" value="Unassembled WGS sequence"/>
</dbReference>
<dbReference type="InterPro" id="IPR005172">
    <property type="entry name" value="CRC"/>
</dbReference>
<organism evidence="7 8">
    <name type="scientific">Rhamnella rubrinervis</name>
    <dbReference type="NCBI Taxonomy" id="2594499"/>
    <lineage>
        <taxon>Eukaryota</taxon>
        <taxon>Viridiplantae</taxon>
        <taxon>Streptophyta</taxon>
        <taxon>Embryophyta</taxon>
        <taxon>Tracheophyta</taxon>
        <taxon>Spermatophyta</taxon>
        <taxon>Magnoliopsida</taxon>
        <taxon>eudicotyledons</taxon>
        <taxon>Gunneridae</taxon>
        <taxon>Pentapetalae</taxon>
        <taxon>rosids</taxon>
        <taxon>fabids</taxon>
        <taxon>Rosales</taxon>
        <taxon>Rhamnaceae</taxon>
        <taxon>rhamnoid group</taxon>
        <taxon>Rhamneae</taxon>
        <taxon>Rhamnella</taxon>
    </lineage>
</organism>
<dbReference type="PANTHER" id="PTHR46159:SF12">
    <property type="entry name" value="PROTEIN TESMIN_TSO1-LIKE CXC 3-RELATED"/>
    <property type="match status" value="1"/>
</dbReference>
<reference evidence="7" key="1">
    <citation type="submission" date="2020-03" db="EMBL/GenBank/DDBJ databases">
        <title>A high-quality chromosome-level genome assembly of a woody plant with both climbing and erect habits, Rhamnella rubrinervis.</title>
        <authorList>
            <person name="Lu Z."/>
            <person name="Yang Y."/>
            <person name="Zhu X."/>
            <person name="Sun Y."/>
        </authorList>
    </citation>
    <scope>NUCLEOTIDE SEQUENCE</scope>
    <source>
        <strain evidence="7">BYM</strain>
        <tissue evidence="7">Leaf</tissue>
    </source>
</reference>
<sequence length="291" mass="32583">MFKRLLLLSRLSHLLELPAVTRLSDAIINQSAMLYCLSQPFDVTAVWIPANLQTLPLTVTSCPVGQSSSRPFGSSFDCPIIRFWGSTSNPKLLTWDTPERNQIGTPVAKFEDEFNKTLASARHKRGCNCKKASCLKKYCECYQMQGCENAFGRKAGSVWIGTEAEPEEDEEEASEKSLVDKPLQKIEIQHNEEQNLGPGHPMKPLQASRSLIPPPFSSKSKPPRSSFLHRGIFFWFVLWSDTRTAIKTSPKSKRISPKFNLGSLPGHLIGRELILRSIPSFPSLSTAQSHR</sequence>
<name>A0A8K0HP92_9ROSA</name>
<feature type="chain" id="PRO_5035455811" description="Tesmin/TSO1-like CXC domain-containing protein" evidence="5">
    <location>
        <begin position="27"/>
        <end position="291"/>
    </location>
</feature>
<protein>
    <recommendedName>
        <fullName evidence="6">Tesmin/TSO1-like CXC domain-containing protein</fullName>
    </recommendedName>
</protein>
<evidence type="ECO:0000256" key="2">
    <source>
        <dbReference type="ARBA" id="ARBA00007267"/>
    </source>
</evidence>
<comment type="similarity">
    <text evidence="2">Belongs to the lin-54 family.</text>
</comment>
<feature type="region of interest" description="Disordered" evidence="4">
    <location>
        <begin position="162"/>
        <end position="181"/>
    </location>
</feature>
<feature type="compositionally biased region" description="Acidic residues" evidence="4">
    <location>
        <begin position="164"/>
        <end position="173"/>
    </location>
</feature>
<feature type="region of interest" description="Disordered" evidence="4">
    <location>
        <begin position="190"/>
        <end position="224"/>
    </location>
</feature>
<dbReference type="EMBL" id="VOIH02000001">
    <property type="protein sequence ID" value="KAF3455643.1"/>
    <property type="molecule type" value="Genomic_DNA"/>
</dbReference>
<dbReference type="SMART" id="SM01114">
    <property type="entry name" value="CXC"/>
    <property type="match status" value="1"/>
</dbReference>
<dbReference type="GO" id="GO:0005634">
    <property type="term" value="C:nucleus"/>
    <property type="evidence" value="ECO:0007669"/>
    <property type="project" value="UniProtKB-SubCell"/>
</dbReference>
<dbReference type="Pfam" id="PF03638">
    <property type="entry name" value="TCR"/>
    <property type="match status" value="1"/>
</dbReference>
<evidence type="ECO:0000256" key="3">
    <source>
        <dbReference type="ARBA" id="ARBA00023242"/>
    </source>
</evidence>
<dbReference type="PANTHER" id="PTHR46159">
    <property type="entry name" value="PROTEIN TESMIN/TSO1-LIKE CXC 2"/>
    <property type="match status" value="1"/>
</dbReference>
<evidence type="ECO:0000256" key="1">
    <source>
        <dbReference type="ARBA" id="ARBA00004123"/>
    </source>
</evidence>
<feature type="domain" description="Tesmin/TSO1-like CXC" evidence="6">
    <location>
        <begin position="122"/>
        <end position="153"/>
    </location>
</feature>
<feature type="signal peptide" evidence="5">
    <location>
        <begin position="1"/>
        <end position="26"/>
    </location>
</feature>
<keyword evidence="3" id="KW-0539">Nucleus</keyword>
<dbReference type="OrthoDB" id="1435936at2759"/>
<keyword evidence="5" id="KW-0732">Signal</keyword>
<dbReference type="GO" id="GO:0003700">
    <property type="term" value="F:DNA-binding transcription factor activity"/>
    <property type="evidence" value="ECO:0007669"/>
    <property type="project" value="InterPro"/>
</dbReference>
<comment type="subcellular location">
    <subcellularLocation>
        <location evidence="1">Nucleus</location>
    </subcellularLocation>
</comment>
<proteinExistence type="inferred from homology"/>
<dbReference type="InterPro" id="IPR044522">
    <property type="entry name" value="TSO1-like"/>
</dbReference>
<dbReference type="InterPro" id="IPR033467">
    <property type="entry name" value="Tesmin/TSO1-like_CXC"/>
</dbReference>